<evidence type="ECO:0000313" key="2">
    <source>
        <dbReference type="Proteomes" id="UP001163046"/>
    </source>
</evidence>
<keyword evidence="2" id="KW-1185">Reference proteome</keyword>
<name>A0A9W9YQ66_9CNID</name>
<accession>A0A9W9YQ66</accession>
<organism evidence="1 2">
    <name type="scientific">Desmophyllum pertusum</name>
    <dbReference type="NCBI Taxonomy" id="174260"/>
    <lineage>
        <taxon>Eukaryota</taxon>
        <taxon>Metazoa</taxon>
        <taxon>Cnidaria</taxon>
        <taxon>Anthozoa</taxon>
        <taxon>Hexacorallia</taxon>
        <taxon>Scleractinia</taxon>
        <taxon>Caryophylliina</taxon>
        <taxon>Caryophylliidae</taxon>
        <taxon>Desmophyllum</taxon>
    </lineage>
</organism>
<dbReference type="AlphaFoldDB" id="A0A9W9YQ66"/>
<feature type="non-terminal residue" evidence="1">
    <location>
        <position position="1"/>
    </location>
</feature>
<sequence length="64" mass="7408">EASRKSDPFTELRISLILELKCLKMFNVGNGSQKQESILIWIVPVSLPLEDRRRLCSQGSLWYN</sequence>
<dbReference type="Proteomes" id="UP001163046">
    <property type="component" value="Unassembled WGS sequence"/>
</dbReference>
<proteinExistence type="predicted"/>
<dbReference type="EMBL" id="MU827307">
    <property type="protein sequence ID" value="KAJ7362156.1"/>
    <property type="molecule type" value="Genomic_DNA"/>
</dbReference>
<reference evidence="1" key="1">
    <citation type="submission" date="2023-01" db="EMBL/GenBank/DDBJ databases">
        <title>Genome assembly of the deep-sea coral Lophelia pertusa.</title>
        <authorList>
            <person name="Herrera S."/>
            <person name="Cordes E."/>
        </authorList>
    </citation>
    <scope>NUCLEOTIDE SEQUENCE</scope>
    <source>
        <strain evidence="1">USNM1676648</strain>
        <tissue evidence="1">Polyp</tissue>
    </source>
</reference>
<gene>
    <name evidence="1" type="ORF">OS493_013248</name>
</gene>
<protein>
    <submittedName>
        <fullName evidence="1">Uncharacterized protein</fullName>
    </submittedName>
</protein>
<comment type="caution">
    <text evidence="1">The sequence shown here is derived from an EMBL/GenBank/DDBJ whole genome shotgun (WGS) entry which is preliminary data.</text>
</comment>
<evidence type="ECO:0000313" key="1">
    <source>
        <dbReference type="EMBL" id="KAJ7362156.1"/>
    </source>
</evidence>